<protein>
    <submittedName>
        <fullName evidence="2">Uncharacterized protein</fullName>
    </submittedName>
</protein>
<evidence type="ECO:0000313" key="2">
    <source>
        <dbReference type="EMBL" id="KAG8155715.1"/>
    </source>
</evidence>
<reference evidence="2 3" key="1">
    <citation type="journal article" date="2022" name="Nat. Ecol. Evol.">
        <title>A masculinizing supergene underlies an exaggerated male reproductive morph in a spider.</title>
        <authorList>
            <person name="Hendrickx F."/>
            <person name="De Corte Z."/>
            <person name="Sonet G."/>
            <person name="Van Belleghem S.M."/>
            <person name="Kostlbacher S."/>
            <person name="Vangestel C."/>
        </authorList>
    </citation>
    <scope>NUCLEOTIDE SEQUENCE [LARGE SCALE GENOMIC DNA]</scope>
    <source>
        <strain evidence="2">W744_W776</strain>
    </source>
</reference>
<dbReference type="EMBL" id="JAFNEN010006965">
    <property type="protein sequence ID" value="KAG8155715.1"/>
    <property type="molecule type" value="Genomic_DNA"/>
</dbReference>
<dbReference type="AlphaFoldDB" id="A0AAV6TCU6"/>
<keyword evidence="3" id="KW-1185">Reference proteome</keyword>
<evidence type="ECO:0000313" key="3">
    <source>
        <dbReference type="Proteomes" id="UP000827092"/>
    </source>
</evidence>
<gene>
    <name evidence="2" type="ORF">JTE90_022869</name>
</gene>
<dbReference type="Proteomes" id="UP000827092">
    <property type="component" value="Unassembled WGS sequence"/>
</dbReference>
<organism evidence="2 3">
    <name type="scientific">Oedothorax gibbosus</name>
    <dbReference type="NCBI Taxonomy" id="931172"/>
    <lineage>
        <taxon>Eukaryota</taxon>
        <taxon>Metazoa</taxon>
        <taxon>Ecdysozoa</taxon>
        <taxon>Arthropoda</taxon>
        <taxon>Chelicerata</taxon>
        <taxon>Arachnida</taxon>
        <taxon>Araneae</taxon>
        <taxon>Araneomorphae</taxon>
        <taxon>Entelegynae</taxon>
        <taxon>Araneoidea</taxon>
        <taxon>Linyphiidae</taxon>
        <taxon>Erigoninae</taxon>
        <taxon>Oedothorax</taxon>
    </lineage>
</organism>
<feature type="region of interest" description="Disordered" evidence="1">
    <location>
        <begin position="1"/>
        <end position="30"/>
    </location>
</feature>
<proteinExistence type="predicted"/>
<sequence>MNRNPRSPQMVEGPPRQSDEPPAMSPRDSETDIDHLCLIRSSDSLALLLSLKIVSTLIRTFVGDIFQIESERPYRMDHALHHPLQLGSILLWSRLLRTFPDVCEQVPAQDTLSTQPRKSVVVQHAANARFLLK</sequence>
<name>A0AAV6TCU6_9ARAC</name>
<accession>A0AAV6TCU6</accession>
<evidence type="ECO:0000256" key="1">
    <source>
        <dbReference type="SAM" id="MobiDB-lite"/>
    </source>
</evidence>
<comment type="caution">
    <text evidence="2">The sequence shown here is derived from an EMBL/GenBank/DDBJ whole genome shotgun (WGS) entry which is preliminary data.</text>
</comment>